<evidence type="ECO:0000256" key="6">
    <source>
        <dbReference type="ARBA" id="ARBA00022771"/>
    </source>
</evidence>
<evidence type="ECO:0000256" key="5">
    <source>
        <dbReference type="ARBA" id="ARBA00022723"/>
    </source>
</evidence>
<dbReference type="GO" id="GO:0008270">
    <property type="term" value="F:zinc ion binding"/>
    <property type="evidence" value="ECO:0007669"/>
    <property type="project" value="UniProtKB-KW"/>
</dbReference>
<evidence type="ECO:0000256" key="10">
    <source>
        <dbReference type="ARBA" id="ARBA00037368"/>
    </source>
</evidence>
<dbReference type="GO" id="GO:0006325">
    <property type="term" value="P:chromatin organization"/>
    <property type="evidence" value="ECO:0007669"/>
    <property type="project" value="UniProtKB-KW"/>
</dbReference>
<comment type="similarity">
    <text evidence="2">Belongs to the aminoglycoside phosphotransferase family.</text>
</comment>
<dbReference type="Pfam" id="PF01636">
    <property type="entry name" value="APH"/>
    <property type="match status" value="1"/>
</dbReference>
<comment type="function">
    <text evidence="11">Component of an histone acetyltransferase complex.</text>
</comment>
<dbReference type="GO" id="GO:0047992">
    <property type="term" value="F:hydroxylysine kinase activity"/>
    <property type="evidence" value="ECO:0007669"/>
    <property type="project" value="UniProtKB-EC"/>
</dbReference>
<dbReference type="SUPFAM" id="SSF57903">
    <property type="entry name" value="FYVE/PHD zinc finger"/>
    <property type="match status" value="1"/>
</dbReference>
<dbReference type="InterPro" id="IPR050249">
    <property type="entry name" value="Pseudomonas-type_ThrB"/>
</dbReference>
<organism evidence="13">
    <name type="scientific">Cyprideis torosa</name>
    <dbReference type="NCBI Taxonomy" id="163714"/>
    <lineage>
        <taxon>Eukaryota</taxon>
        <taxon>Metazoa</taxon>
        <taxon>Ecdysozoa</taxon>
        <taxon>Arthropoda</taxon>
        <taxon>Crustacea</taxon>
        <taxon>Oligostraca</taxon>
        <taxon>Ostracoda</taxon>
        <taxon>Podocopa</taxon>
        <taxon>Podocopida</taxon>
        <taxon>Cytherocopina</taxon>
        <taxon>Cytheroidea</taxon>
        <taxon>Cytherideidae</taxon>
        <taxon>Cyprideis</taxon>
    </lineage>
</organism>
<proteinExistence type="inferred from homology"/>
<accession>A0A7R8ZRN9</accession>
<keyword evidence="11" id="KW-0539">Nucleus</keyword>
<gene>
    <name evidence="13" type="ORF">CTOB1V02_LOCUS7049</name>
</gene>
<evidence type="ECO:0000256" key="7">
    <source>
        <dbReference type="ARBA" id="ARBA00022777"/>
    </source>
</evidence>
<sequence length="632" mass="70445">MTSSSSNAEDPVRPPISPSDVPQLMKEEFGIEDIAEVLQLNSYDDKNFLVRLLSPIQSGETGTFGLFGDEFVLKILNSQLSEKESLITAQNQLMLYLKKRGFNVSYPLPTKEGGDHRSTRRCLKNSKNTFNIRLFPFLKGTILHKIPYTANVLYETGELLSRLSLALKDYETLNAGNDLPIVPFKSSEFSWYLREVPKIVDAMPSFQQLLETKNLEVEQIRELVDTIANVVEEFKTRVMSEMDNLEQGIIHGDYNEQNILVVEGSTESQYTVNGLIDFGDSHYSCRLFDYAIGIAYMTIECGTMEQLEAGGHFLAGYLCNREIPLLEWRLLPTAVAGRLSQSLVLDELERLDKLKEAFFRQAPKMAPEQRNREWGDLHSQYEKIIQEETAEKLNIADQCYQLTDRFLRKLDEEIEKFKCELEADSPGIAERLEQSGRDAQGNLVFTVDVQNRSSNPLLAAAQQQAIAETHAQQSSRRHRGAPHQGSSGRLSEVLASLDRLQYGYRMGTGRTESDAGSTSSGGGGIPPPSSRASSPPSSGLARGVGLGIGDVLGDPYESSEYGSGIDGEIDPNEQRYCLCGQVSYGDMIACDTAGGCPNGEWFHYGCVDITSTPKGKWYCPTCIADSKRRRRH</sequence>
<comment type="similarity">
    <text evidence="11">Belongs to the ING family.</text>
</comment>
<keyword evidence="3" id="KW-0963">Cytoplasm</keyword>
<evidence type="ECO:0000256" key="9">
    <source>
        <dbReference type="ARBA" id="ARBA00036820"/>
    </source>
</evidence>
<evidence type="ECO:0000256" key="11">
    <source>
        <dbReference type="RuleBase" id="RU361213"/>
    </source>
</evidence>
<keyword evidence="11" id="KW-0156">Chromatin regulator</keyword>
<keyword evidence="6 11" id="KW-0863">Zinc-finger</keyword>
<dbReference type="InterPro" id="IPR011011">
    <property type="entry name" value="Znf_FYVE_PHD"/>
</dbReference>
<evidence type="ECO:0000256" key="4">
    <source>
        <dbReference type="ARBA" id="ARBA00022679"/>
    </source>
</evidence>
<evidence type="ECO:0000256" key="8">
    <source>
        <dbReference type="ARBA" id="ARBA00022833"/>
    </source>
</evidence>
<dbReference type="CDD" id="cd15505">
    <property type="entry name" value="PHD_ING"/>
    <property type="match status" value="1"/>
</dbReference>
<comment type="catalytic activity">
    <reaction evidence="9">
        <text>(5R)-5-hydroxy-L-lysine + GTP = (5R)-5-phosphooxy-L-lysine + GDP + H(+)</text>
        <dbReference type="Rhea" id="RHEA:19049"/>
        <dbReference type="ChEBI" id="CHEBI:15378"/>
        <dbReference type="ChEBI" id="CHEBI:37565"/>
        <dbReference type="ChEBI" id="CHEBI:57882"/>
        <dbReference type="ChEBI" id="CHEBI:58189"/>
        <dbReference type="ChEBI" id="CHEBI:58357"/>
        <dbReference type="EC" id="2.7.1.81"/>
    </reaction>
</comment>
<dbReference type="AlphaFoldDB" id="A0A7R8ZRN9"/>
<feature type="region of interest" description="Disordered" evidence="12">
    <location>
        <begin position="1"/>
        <end position="21"/>
    </location>
</feature>
<dbReference type="PROSITE" id="PS50016">
    <property type="entry name" value="ZF_PHD_2"/>
    <property type="match status" value="1"/>
</dbReference>
<evidence type="ECO:0000256" key="3">
    <source>
        <dbReference type="ARBA" id="ARBA00022490"/>
    </source>
</evidence>
<dbReference type="Pfam" id="PF12998">
    <property type="entry name" value="ING"/>
    <property type="match status" value="1"/>
</dbReference>
<feature type="compositionally biased region" description="Low complexity" evidence="12">
    <location>
        <begin position="530"/>
        <end position="539"/>
    </location>
</feature>
<dbReference type="OrthoDB" id="9973935at2759"/>
<feature type="compositionally biased region" description="Low complexity" evidence="12">
    <location>
        <begin position="459"/>
        <end position="473"/>
    </location>
</feature>
<feature type="region of interest" description="Disordered" evidence="12">
    <location>
        <begin position="507"/>
        <end position="544"/>
    </location>
</feature>
<reference evidence="13" key="1">
    <citation type="submission" date="2020-11" db="EMBL/GenBank/DDBJ databases">
        <authorList>
            <person name="Tran Van P."/>
        </authorList>
    </citation>
    <scope>NUCLEOTIDE SEQUENCE</scope>
</reference>
<dbReference type="SUPFAM" id="SSF56112">
    <property type="entry name" value="Protein kinase-like (PK-like)"/>
    <property type="match status" value="1"/>
</dbReference>
<feature type="region of interest" description="Disordered" evidence="12">
    <location>
        <begin position="459"/>
        <end position="490"/>
    </location>
</feature>
<dbReference type="SMART" id="SM00249">
    <property type="entry name" value="PHD"/>
    <property type="match status" value="1"/>
</dbReference>
<dbReference type="InterPro" id="IPR002575">
    <property type="entry name" value="Aminoglycoside_PTrfase"/>
</dbReference>
<protein>
    <recommendedName>
        <fullName evidence="11">Inhibitor of growth protein</fullName>
    </recommendedName>
</protein>
<evidence type="ECO:0000256" key="1">
    <source>
        <dbReference type="ARBA" id="ARBA00004496"/>
    </source>
</evidence>
<dbReference type="EMBL" id="OB661909">
    <property type="protein sequence ID" value="CAD7229176.1"/>
    <property type="molecule type" value="Genomic_DNA"/>
</dbReference>
<dbReference type="Gene3D" id="3.30.200.20">
    <property type="entry name" value="Phosphorylase Kinase, domain 1"/>
    <property type="match status" value="1"/>
</dbReference>
<evidence type="ECO:0000256" key="12">
    <source>
        <dbReference type="SAM" id="MobiDB-lite"/>
    </source>
</evidence>
<dbReference type="InterPro" id="IPR019787">
    <property type="entry name" value="Znf_PHD-finger"/>
</dbReference>
<dbReference type="GO" id="GO:0005737">
    <property type="term" value="C:cytoplasm"/>
    <property type="evidence" value="ECO:0007669"/>
    <property type="project" value="UniProtKB-SubCell"/>
</dbReference>
<dbReference type="Gene3D" id="3.30.40.10">
    <property type="entry name" value="Zinc/RING finger domain, C3HC4 (zinc finger)"/>
    <property type="match status" value="1"/>
</dbReference>
<comment type="subunit">
    <text evidence="11">Component of an histone acetyltransferase complex. Interacts with H3K4me3 and to a lesser extent with H3K4me2.</text>
</comment>
<evidence type="ECO:0000313" key="13">
    <source>
        <dbReference type="EMBL" id="CAD7229176.1"/>
    </source>
</evidence>
<keyword evidence="4" id="KW-0808">Transferase</keyword>
<dbReference type="Gene3D" id="3.90.1200.10">
    <property type="match status" value="1"/>
</dbReference>
<comment type="subcellular location">
    <subcellularLocation>
        <location evidence="1">Cytoplasm</location>
    </subcellularLocation>
    <subcellularLocation>
        <location evidence="11">Nucleus</location>
    </subcellularLocation>
</comment>
<dbReference type="InterPro" id="IPR011009">
    <property type="entry name" value="Kinase-like_dom_sf"/>
</dbReference>
<dbReference type="PANTHER" id="PTHR21064">
    <property type="entry name" value="AMINOGLYCOSIDE PHOSPHOTRANSFERASE DOMAIN-CONTAINING PROTEIN-RELATED"/>
    <property type="match status" value="1"/>
</dbReference>
<keyword evidence="7" id="KW-0418">Kinase</keyword>
<dbReference type="GO" id="GO:0005634">
    <property type="term" value="C:nucleus"/>
    <property type="evidence" value="ECO:0007669"/>
    <property type="project" value="UniProtKB-SubCell"/>
</dbReference>
<dbReference type="PANTHER" id="PTHR21064:SF1">
    <property type="entry name" value="HYDROXYLYSINE KINASE"/>
    <property type="match status" value="1"/>
</dbReference>
<keyword evidence="5 11" id="KW-0479">Metal-binding</keyword>
<dbReference type="InterPro" id="IPR013083">
    <property type="entry name" value="Znf_RING/FYVE/PHD"/>
</dbReference>
<keyword evidence="8 11" id="KW-0862">Zinc</keyword>
<dbReference type="InterPro" id="IPR024610">
    <property type="entry name" value="ING_N_histone-binding"/>
</dbReference>
<evidence type="ECO:0000256" key="2">
    <source>
        <dbReference type="ARBA" id="ARBA00006219"/>
    </source>
</evidence>
<comment type="domain">
    <text evidence="11">The PHD-type zinc finger mediates the binding to H3K4me3.</text>
</comment>
<dbReference type="InterPro" id="IPR001965">
    <property type="entry name" value="Znf_PHD"/>
</dbReference>
<name>A0A7R8ZRN9_9CRUS</name>
<comment type="function">
    <text evidence="10">Catalyzes the GTP-dependent phosphorylation of 5-hydroxy-L-lysine.</text>
</comment>